<reference evidence="1" key="1">
    <citation type="submission" date="2014-09" db="EMBL/GenBank/DDBJ databases">
        <authorList>
            <person name="Magalhaes I.L.F."/>
            <person name="Oliveira U."/>
            <person name="Santos F.R."/>
            <person name="Vidigal T.H.D.A."/>
            <person name="Brescovit A.D."/>
            <person name="Santos A.J."/>
        </authorList>
    </citation>
    <scope>NUCLEOTIDE SEQUENCE</scope>
    <source>
        <tissue evidence="1">Shoot tissue taken approximately 20 cm above the soil surface</tissue>
    </source>
</reference>
<dbReference type="AlphaFoldDB" id="A0A0A9HH32"/>
<reference evidence="1" key="2">
    <citation type="journal article" date="2015" name="Data Brief">
        <title>Shoot transcriptome of the giant reed, Arundo donax.</title>
        <authorList>
            <person name="Barrero R.A."/>
            <person name="Guerrero F.D."/>
            <person name="Moolhuijzen P."/>
            <person name="Goolsby J.A."/>
            <person name="Tidwell J."/>
            <person name="Bellgard S.E."/>
            <person name="Bellgard M.I."/>
        </authorList>
    </citation>
    <scope>NUCLEOTIDE SEQUENCE</scope>
    <source>
        <tissue evidence="1">Shoot tissue taken approximately 20 cm above the soil surface</tissue>
    </source>
</reference>
<protein>
    <submittedName>
        <fullName evidence="1">Uncharacterized protein</fullName>
    </submittedName>
</protein>
<accession>A0A0A9HH32</accession>
<evidence type="ECO:0000313" key="1">
    <source>
        <dbReference type="EMBL" id="JAE36062.1"/>
    </source>
</evidence>
<organism evidence="1">
    <name type="scientific">Arundo donax</name>
    <name type="common">Giant reed</name>
    <name type="synonym">Donax arundinaceus</name>
    <dbReference type="NCBI Taxonomy" id="35708"/>
    <lineage>
        <taxon>Eukaryota</taxon>
        <taxon>Viridiplantae</taxon>
        <taxon>Streptophyta</taxon>
        <taxon>Embryophyta</taxon>
        <taxon>Tracheophyta</taxon>
        <taxon>Spermatophyta</taxon>
        <taxon>Magnoliopsida</taxon>
        <taxon>Liliopsida</taxon>
        <taxon>Poales</taxon>
        <taxon>Poaceae</taxon>
        <taxon>PACMAD clade</taxon>
        <taxon>Arundinoideae</taxon>
        <taxon>Arundineae</taxon>
        <taxon>Arundo</taxon>
    </lineage>
</organism>
<name>A0A0A9HH32_ARUDO</name>
<sequence length="36" mass="4142">MMMVTVSQRVLQGSISVEEVAHLQREHRHIEGLALR</sequence>
<proteinExistence type="predicted"/>
<dbReference type="EMBL" id="GBRH01161834">
    <property type="protein sequence ID" value="JAE36062.1"/>
    <property type="molecule type" value="Transcribed_RNA"/>
</dbReference>